<evidence type="ECO:0000256" key="1">
    <source>
        <dbReference type="SAM" id="MobiDB-lite"/>
    </source>
</evidence>
<dbReference type="EMBL" id="BK002677">
    <property type="protein sequence ID" value="DAA04183.1"/>
    <property type="molecule type" value="Genomic_DNA"/>
</dbReference>
<dbReference type="AlphaFoldDB" id="Q6IJN9"/>
<sequence>MAFVIFWLWPSGQRQETPGDEEAGQTLATPAPSPVGNHHPPATTTYACHPFAICHCPLPPHPIYSSVCENAIKSLKLQLQLLLHLQLKSPATPKEKAVATKSVN</sequence>
<evidence type="ECO:0000313" key="2">
    <source>
        <dbReference type="EMBL" id="DAA04183.1"/>
    </source>
</evidence>
<accession>Q6IJN9</accession>
<gene>
    <name evidence="2" type="ORF">HDC14523</name>
</gene>
<name>Q6IJN9_DROME</name>
<proteinExistence type="predicted"/>
<organism evidence="2">
    <name type="scientific">Drosophila melanogaster</name>
    <name type="common">Fruit fly</name>
    <dbReference type="NCBI Taxonomy" id="7227"/>
    <lineage>
        <taxon>Eukaryota</taxon>
        <taxon>Metazoa</taxon>
        <taxon>Ecdysozoa</taxon>
        <taxon>Arthropoda</taxon>
        <taxon>Hexapoda</taxon>
        <taxon>Insecta</taxon>
        <taxon>Pterygota</taxon>
        <taxon>Neoptera</taxon>
        <taxon>Endopterygota</taxon>
        <taxon>Diptera</taxon>
        <taxon>Brachycera</taxon>
        <taxon>Muscomorpha</taxon>
        <taxon>Ephydroidea</taxon>
        <taxon>Drosophilidae</taxon>
        <taxon>Drosophila</taxon>
        <taxon>Sophophora</taxon>
    </lineage>
</organism>
<protein>
    <submittedName>
        <fullName evidence="2">HDC14523</fullName>
    </submittedName>
</protein>
<feature type="region of interest" description="Disordered" evidence="1">
    <location>
        <begin position="13"/>
        <end position="40"/>
    </location>
</feature>
<reference evidence="2" key="1">
    <citation type="journal article" date="2003" name="Genome Biol.">
        <title>An integrated gene annotation and transcriptional profiling approach towards the full gene content of the Drosophila genome.</title>
        <authorList>
            <person name="Hild M."/>
            <person name="Beckmann B."/>
            <person name="Haas S.A."/>
            <person name="Koch B."/>
            <person name="Solovyev V."/>
            <person name="Busold C."/>
            <person name="Fellenberg K."/>
            <person name="Boutros M."/>
            <person name="Vingron M."/>
            <person name="Sauer F."/>
            <person name="Hoheisel J.D."/>
            <person name="Paro R."/>
        </authorList>
    </citation>
    <scope>NUCLEOTIDE SEQUENCE</scope>
</reference>